<dbReference type="InterPro" id="IPR013098">
    <property type="entry name" value="Ig_I-set"/>
</dbReference>
<feature type="compositionally biased region" description="Low complexity" evidence="1">
    <location>
        <begin position="58"/>
        <end position="72"/>
    </location>
</feature>
<gene>
    <name evidence="3" type="ORF">ASIM_LOCUS1495</name>
</gene>
<dbReference type="Pfam" id="PF07679">
    <property type="entry name" value="I-set"/>
    <property type="match status" value="1"/>
</dbReference>
<evidence type="ECO:0000313" key="3">
    <source>
        <dbReference type="EMBL" id="VDK18820.1"/>
    </source>
</evidence>
<dbReference type="Proteomes" id="UP000267096">
    <property type="component" value="Unassembled WGS sequence"/>
</dbReference>
<dbReference type="InterPro" id="IPR003599">
    <property type="entry name" value="Ig_sub"/>
</dbReference>
<dbReference type="EMBL" id="UYRR01001615">
    <property type="protein sequence ID" value="VDK18820.1"/>
    <property type="molecule type" value="Genomic_DNA"/>
</dbReference>
<dbReference type="WBParaSite" id="ASIM_0000161701-mRNA-1">
    <property type="protein sequence ID" value="ASIM_0000161701-mRNA-1"/>
    <property type="gene ID" value="ASIM_0000161701"/>
</dbReference>
<organism evidence="5">
    <name type="scientific">Anisakis simplex</name>
    <name type="common">Herring worm</name>
    <dbReference type="NCBI Taxonomy" id="6269"/>
    <lineage>
        <taxon>Eukaryota</taxon>
        <taxon>Metazoa</taxon>
        <taxon>Ecdysozoa</taxon>
        <taxon>Nematoda</taxon>
        <taxon>Chromadorea</taxon>
        <taxon>Rhabditida</taxon>
        <taxon>Spirurina</taxon>
        <taxon>Ascaridomorpha</taxon>
        <taxon>Ascaridoidea</taxon>
        <taxon>Anisakidae</taxon>
        <taxon>Anisakis</taxon>
        <taxon>Anisakis simplex complex</taxon>
    </lineage>
</organism>
<dbReference type="AlphaFoldDB" id="A0A0M3J261"/>
<dbReference type="InterPro" id="IPR013783">
    <property type="entry name" value="Ig-like_fold"/>
</dbReference>
<keyword evidence="4" id="KW-1185">Reference proteome</keyword>
<evidence type="ECO:0000313" key="5">
    <source>
        <dbReference type="WBParaSite" id="ASIM_0000161701-mRNA-1"/>
    </source>
</evidence>
<name>A0A0M3J261_ANISI</name>
<reference evidence="3 4" key="2">
    <citation type="submission" date="2018-11" db="EMBL/GenBank/DDBJ databases">
        <authorList>
            <consortium name="Pathogen Informatics"/>
        </authorList>
    </citation>
    <scope>NUCLEOTIDE SEQUENCE [LARGE SCALE GENOMIC DNA]</scope>
</reference>
<evidence type="ECO:0000313" key="4">
    <source>
        <dbReference type="Proteomes" id="UP000267096"/>
    </source>
</evidence>
<proteinExistence type="predicted"/>
<accession>A0A0M3J261</accession>
<feature type="region of interest" description="Disordered" evidence="1">
    <location>
        <begin position="57"/>
        <end position="88"/>
    </location>
</feature>
<reference evidence="5" key="1">
    <citation type="submission" date="2017-02" db="UniProtKB">
        <authorList>
            <consortium name="WormBaseParasite"/>
        </authorList>
    </citation>
    <scope>IDENTIFICATION</scope>
</reference>
<sequence>MSSSLTNEPFRNRYSSVRSANFAVAGTSSERNWPIRRGYASRAEVVSRAQSTERFNLPPIRNIRNSISSSPSLGDHSQTSEQSCEEEASDLTTELSVRIVHREIHVRTGELVTITSSIHSEEAEVDVKWYNGEKEISNSGRYRLSGKGSQYYLEIFDCDVADRGEISCLAISSTSVASDSVQLFIHEEDMAGEEPMFIEPLTFEQNGMSITLRCSVIGYPIPYLTFHRRNRRIPSDTHIGTFLLIICY</sequence>
<feature type="domain" description="Immunoglobulin" evidence="2">
    <location>
        <begin position="101"/>
        <end position="186"/>
    </location>
</feature>
<dbReference type="Gene3D" id="2.60.40.10">
    <property type="entry name" value="Immunoglobulins"/>
    <property type="match status" value="1"/>
</dbReference>
<dbReference type="SUPFAM" id="SSF48726">
    <property type="entry name" value="Immunoglobulin"/>
    <property type="match status" value="1"/>
</dbReference>
<protein>
    <submittedName>
        <fullName evidence="5">IG domain-containing protein</fullName>
    </submittedName>
</protein>
<dbReference type="OrthoDB" id="10012075at2759"/>
<dbReference type="SMART" id="SM00409">
    <property type="entry name" value="IG"/>
    <property type="match status" value="1"/>
</dbReference>
<evidence type="ECO:0000259" key="2">
    <source>
        <dbReference type="SMART" id="SM00409"/>
    </source>
</evidence>
<evidence type="ECO:0000256" key="1">
    <source>
        <dbReference type="SAM" id="MobiDB-lite"/>
    </source>
</evidence>
<dbReference type="InterPro" id="IPR036179">
    <property type="entry name" value="Ig-like_dom_sf"/>
</dbReference>